<proteinExistence type="predicted"/>
<dbReference type="InterPro" id="IPR001638">
    <property type="entry name" value="Solute-binding_3/MltF_N"/>
</dbReference>
<dbReference type="EMBL" id="CP100355">
    <property type="protein sequence ID" value="UTF52169.1"/>
    <property type="molecule type" value="Genomic_DNA"/>
</dbReference>
<sequence>MTRRFDMDRRAYLKTVGAAGATAGVAGCLGDVLGGGDEDVIVPGTASGFAPFEFINEDDELVGFDIDLAEETIDRAGYEVGDWTDTEFDSLIPSLTEGNIDFIAAGMTINEERQEAIAFSDPYYESDQAVLVAAGSDVDASAVEDLEGLIVGAQGGTTGLDEAEALVEEGILEEDDLRQYDNYPLAVEDLENGNVDAIIIDIPVAQNFASGRDVEVAFEIETGEVFGFGMRQDDDRLGDINDALGEIRDDGTYEDLIETWFE</sequence>
<dbReference type="AlphaFoldDB" id="A0A9E7N5L6"/>
<dbReference type="Gene3D" id="3.40.190.10">
    <property type="entry name" value="Periplasmic binding protein-like II"/>
    <property type="match status" value="2"/>
</dbReference>
<dbReference type="SMART" id="SM00062">
    <property type="entry name" value="PBPb"/>
    <property type="match status" value="1"/>
</dbReference>
<dbReference type="SUPFAM" id="SSF53850">
    <property type="entry name" value="Periplasmic binding protein-like II"/>
    <property type="match status" value="1"/>
</dbReference>
<evidence type="ECO:0000313" key="3">
    <source>
        <dbReference type="EMBL" id="UTF52169.1"/>
    </source>
</evidence>
<name>A0A9E7N5L6_9EURY</name>
<feature type="domain" description="Solute-binding protein family 3/N-terminal" evidence="2">
    <location>
        <begin position="40"/>
        <end position="262"/>
    </location>
</feature>
<dbReference type="CDD" id="cd13624">
    <property type="entry name" value="PBP2_Arg_Lys_His"/>
    <property type="match status" value="1"/>
</dbReference>
<dbReference type="InterPro" id="IPR006311">
    <property type="entry name" value="TAT_signal"/>
</dbReference>
<dbReference type="KEGG" id="sawl:NGM29_10180"/>
<dbReference type="PANTHER" id="PTHR35936">
    <property type="entry name" value="MEMBRANE-BOUND LYTIC MUREIN TRANSGLYCOSYLASE F"/>
    <property type="match status" value="1"/>
</dbReference>
<dbReference type="GeneID" id="73290416"/>
<protein>
    <submittedName>
        <fullName evidence="3">Basic amino acid ABC transporter substrate-binding protein</fullName>
    </submittedName>
</protein>
<gene>
    <name evidence="3" type="ORF">NGM29_10180</name>
</gene>
<evidence type="ECO:0000313" key="4">
    <source>
        <dbReference type="Proteomes" id="UP001056855"/>
    </source>
</evidence>
<dbReference type="PROSITE" id="PS51257">
    <property type="entry name" value="PROKAR_LIPOPROTEIN"/>
    <property type="match status" value="1"/>
</dbReference>
<dbReference type="Pfam" id="PF00497">
    <property type="entry name" value="SBP_bac_3"/>
    <property type="match status" value="1"/>
</dbReference>
<dbReference type="RefSeq" id="WP_254155979.1">
    <property type="nucleotide sequence ID" value="NZ_CP100355.1"/>
</dbReference>
<dbReference type="Proteomes" id="UP001056855">
    <property type="component" value="Chromosome"/>
</dbReference>
<keyword evidence="4" id="KW-1185">Reference proteome</keyword>
<reference evidence="3" key="1">
    <citation type="submission" date="2022-06" db="EMBL/GenBank/DDBJ databases">
        <title>Diverse halophilic archaea isolated from saline environments.</title>
        <authorList>
            <person name="Cui H.-L."/>
        </authorList>
    </citation>
    <scope>NUCLEOTIDE SEQUENCE</scope>
    <source>
        <strain evidence="3">WLHS1</strain>
    </source>
</reference>
<organism evidence="3 4">
    <name type="scientific">Natronosalvus rutilus</name>
    <dbReference type="NCBI Taxonomy" id="2953753"/>
    <lineage>
        <taxon>Archaea</taxon>
        <taxon>Methanobacteriati</taxon>
        <taxon>Methanobacteriota</taxon>
        <taxon>Stenosarchaea group</taxon>
        <taxon>Halobacteria</taxon>
        <taxon>Halobacteriales</taxon>
        <taxon>Natrialbaceae</taxon>
        <taxon>Natronosalvus</taxon>
    </lineage>
</organism>
<accession>A0A9E7N5L6</accession>
<evidence type="ECO:0000259" key="2">
    <source>
        <dbReference type="SMART" id="SM00062"/>
    </source>
</evidence>
<keyword evidence="1" id="KW-0732">Signal</keyword>
<evidence type="ECO:0000256" key="1">
    <source>
        <dbReference type="ARBA" id="ARBA00022729"/>
    </source>
</evidence>
<dbReference type="PANTHER" id="PTHR35936:SF19">
    <property type="entry name" value="AMINO-ACID-BINDING PROTEIN YXEM-RELATED"/>
    <property type="match status" value="1"/>
</dbReference>
<dbReference type="PROSITE" id="PS51318">
    <property type="entry name" value="TAT"/>
    <property type="match status" value="1"/>
</dbReference>